<accession>A0A3D6BVS9</accession>
<dbReference type="PANTHER" id="PTHR22916">
    <property type="entry name" value="GLYCOSYLTRANSFERASE"/>
    <property type="match status" value="1"/>
</dbReference>
<dbReference type="AlphaFoldDB" id="A0A3D6BVS9"/>
<dbReference type="InterPro" id="IPR029044">
    <property type="entry name" value="Nucleotide-diphossugar_trans"/>
</dbReference>
<dbReference type="PANTHER" id="PTHR22916:SF3">
    <property type="entry name" value="UDP-GLCNAC:BETAGAL BETA-1,3-N-ACETYLGLUCOSAMINYLTRANSFERASE-LIKE PROTEIN 1"/>
    <property type="match status" value="1"/>
</dbReference>
<dbReference type="Pfam" id="PF00535">
    <property type="entry name" value="Glycos_transf_2"/>
    <property type="match status" value="1"/>
</dbReference>
<dbReference type="CDD" id="cd00761">
    <property type="entry name" value="Glyco_tranf_GTA_type"/>
    <property type="match status" value="1"/>
</dbReference>
<dbReference type="SUPFAM" id="SSF53448">
    <property type="entry name" value="Nucleotide-diphospho-sugar transferases"/>
    <property type="match status" value="1"/>
</dbReference>
<dbReference type="Gene3D" id="3.90.550.10">
    <property type="entry name" value="Spore Coat Polysaccharide Biosynthesis Protein SpsA, Chain A"/>
    <property type="match status" value="1"/>
</dbReference>
<dbReference type="Proteomes" id="UP000263268">
    <property type="component" value="Unassembled WGS sequence"/>
</dbReference>
<dbReference type="GO" id="GO:0016758">
    <property type="term" value="F:hexosyltransferase activity"/>
    <property type="evidence" value="ECO:0007669"/>
    <property type="project" value="UniProtKB-ARBA"/>
</dbReference>
<evidence type="ECO:0000313" key="3">
    <source>
        <dbReference type="Proteomes" id="UP000263268"/>
    </source>
</evidence>
<sequence length="147" mass="16441">MIQVSVILPIFNGAKTLANTLDSLLMQNYKEFELIACIDGSTDDSENILKQYTEKFKKLTILKNSVNRGLGPTMNRLIYHASGTYIAVAEQDDYYYPERLQLQVEVLDKDPSVGLVSGIAEFSGGERIHGKFPGILVHGRQYPEGKE</sequence>
<feature type="non-terminal residue" evidence="2">
    <location>
        <position position="147"/>
    </location>
</feature>
<name>A0A3D6BVS9_9FLAO</name>
<protein>
    <recommendedName>
        <fullName evidence="1">Glycosyltransferase 2-like domain-containing protein</fullName>
    </recommendedName>
</protein>
<dbReference type="InterPro" id="IPR001173">
    <property type="entry name" value="Glyco_trans_2-like"/>
</dbReference>
<evidence type="ECO:0000259" key="1">
    <source>
        <dbReference type="Pfam" id="PF00535"/>
    </source>
</evidence>
<proteinExistence type="predicted"/>
<evidence type="ECO:0000313" key="2">
    <source>
        <dbReference type="EMBL" id="HCY82984.1"/>
    </source>
</evidence>
<feature type="domain" description="Glycosyltransferase 2-like" evidence="1">
    <location>
        <begin position="5"/>
        <end position="126"/>
    </location>
</feature>
<reference evidence="2 3" key="1">
    <citation type="journal article" date="2018" name="Nat. Biotechnol.">
        <title>A standardized bacterial taxonomy based on genome phylogeny substantially revises the tree of life.</title>
        <authorList>
            <person name="Parks D.H."/>
            <person name="Chuvochina M."/>
            <person name="Waite D.W."/>
            <person name="Rinke C."/>
            <person name="Skarshewski A."/>
            <person name="Chaumeil P.A."/>
            <person name="Hugenholtz P."/>
        </authorList>
    </citation>
    <scope>NUCLEOTIDE SEQUENCE [LARGE SCALE GENOMIC DNA]</scope>
    <source>
        <strain evidence="2">UBA10227</strain>
    </source>
</reference>
<dbReference type="EMBL" id="DPRK01000255">
    <property type="protein sequence ID" value="HCY82984.1"/>
    <property type="molecule type" value="Genomic_DNA"/>
</dbReference>
<organism evidence="2 3">
    <name type="scientific">Xanthomarina gelatinilytica</name>
    <dbReference type="NCBI Taxonomy" id="1137281"/>
    <lineage>
        <taxon>Bacteria</taxon>
        <taxon>Pseudomonadati</taxon>
        <taxon>Bacteroidota</taxon>
        <taxon>Flavobacteriia</taxon>
        <taxon>Flavobacteriales</taxon>
        <taxon>Flavobacteriaceae</taxon>
        <taxon>Xanthomarina</taxon>
    </lineage>
</organism>
<comment type="caution">
    <text evidence="2">The sequence shown here is derived from an EMBL/GenBank/DDBJ whole genome shotgun (WGS) entry which is preliminary data.</text>
</comment>
<gene>
    <name evidence="2" type="ORF">DHV22_16000</name>
</gene>